<organism evidence="1 2">
    <name type="scientific">Arctium lappa</name>
    <name type="common">Greater burdock</name>
    <name type="synonym">Lappa major</name>
    <dbReference type="NCBI Taxonomy" id="4217"/>
    <lineage>
        <taxon>Eukaryota</taxon>
        <taxon>Viridiplantae</taxon>
        <taxon>Streptophyta</taxon>
        <taxon>Embryophyta</taxon>
        <taxon>Tracheophyta</taxon>
        <taxon>Spermatophyta</taxon>
        <taxon>Magnoliopsida</taxon>
        <taxon>eudicotyledons</taxon>
        <taxon>Gunneridae</taxon>
        <taxon>Pentapetalae</taxon>
        <taxon>asterids</taxon>
        <taxon>campanulids</taxon>
        <taxon>Asterales</taxon>
        <taxon>Asteraceae</taxon>
        <taxon>Carduoideae</taxon>
        <taxon>Cardueae</taxon>
        <taxon>Arctiinae</taxon>
        <taxon>Arctium</taxon>
    </lineage>
</organism>
<evidence type="ECO:0000313" key="1">
    <source>
        <dbReference type="EMBL" id="KAI3728832.1"/>
    </source>
</evidence>
<reference evidence="2" key="1">
    <citation type="journal article" date="2022" name="Mol. Ecol. Resour.">
        <title>The genomes of chicory, endive, great burdock and yacon provide insights into Asteraceae palaeo-polyploidization history and plant inulin production.</title>
        <authorList>
            <person name="Fan W."/>
            <person name="Wang S."/>
            <person name="Wang H."/>
            <person name="Wang A."/>
            <person name="Jiang F."/>
            <person name="Liu H."/>
            <person name="Zhao H."/>
            <person name="Xu D."/>
            <person name="Zhang Y."/>
        </authorList>
    </citation>
    <scope>NUCLEOTIDE SEQUENCE [LARGE SCALE GENOMIC DNA]</scope>
    <source>
        <strain evidence="2">cv. Niubang</strain>
    </source>
</reference>
<dbReference type="Proteomes" id="UP001055879">
    <property type="component" value="Linkage Group LG05"/>
</dbReference>
<sequence length="243" mass="28637">MSSNFSGRSLFQAYFLNLIKMPTNDSKRNTVLSKRDCEIAYMPEIPALEAENLKLKFQNSELKTKTVDLQSKLKKFEKKISTLKTKSTDLMKMCEEKFRIEKPDLERNYNQKLSDLSKKIVQEKKDIELICIKLSKQVSEFEKILISERDIFAKEKQVLEEKFVDLPTQICTLQDLLEKERKVFQEKKISFESEKKTFEKKNVGIFKEISAKNKNMEKDFEQERNFFETEISKLSVLASDILK</sequence>
<accession>A0ACB9C3T7</accession>
<keyword evidence="2" id="KW-1185">Reference proteome</keyword>
<dbReference type="EMBL" id="CM042051">
    <property type="protein sequence ID" value="KAI3728832.1"/>
    <property type="molecule type" value="Genomic_DNA"/>
</dbReference>
<gene>
    <name evidence="1" type="ORF">L6452_17476</name>
</gene>
<name>A0ACB9C3T7_ARCLA</name>
<proteinExistence type="predicted"/>
<protein>
    <submittedName>
        <fullName evidence="1">Uncharacterized protein</fullName>
    </submittedName>
</protein>
<evidence type="ECO:0000313" key="2">
    <source>
        <dbReference type="Proteomes" id="UP001055879"/>
    </source>
</evidence>
<comment type="caution">
    <text evidence="1">The sequence shown here is derived from an EMBL/GenBank/DDBJ whole genome shotgun (WGS) entry which is preliminary data.</text>
</comment>
<reference evidence="1 2" key="2">
    <citation type="journal article" date="2022" name="Mol. Ecol. Resour.">
        <title>The genomes of chicory, endive, great burdock and yacon provide insights into Asteraceae paleo-polyploidization history and plant inulin production.</title>
        <authorList>
            <person name="Fan W."/>
            <person name="Wang S."/>
            <person name="Wang H."/>
            <person name="Wang A."/>
            <person name="Jiang F."/>
            <person name="Liu H."/>
            <person name="Zhao H."/>
            <person name="Xu D."/>
            <person name="Zhang Y."/>
        </authorList>
    </citation>
    <scope>NUCLEOTIDE SEQUENCE [LARGE SCALE GENOMIC DNA]</scope>
    <source>
        <strain evidence="2">cv. Niubang</strain>
    </source>
</reference>